<evidence type="ECO:0000256" key="2">
    <source>
        <dbReference type="ARBA" id="ARBA00006656"/>
    </source>
</evidence>
<proteinExistence type="inferred from homology"/>
<dbReference type="PANTHER" id="PTHR11848">
    <property type="entry name" value="TGF-BETA FAMILY"/>
    <property type="match status" value="1"/>
</dbReference>
<sequence>MEAIKETVVQQLGLGGPPVSGMNISGSEEEKMYKLYLQRVRQLDQNISSTNKNVVRLSSVNMFILKGTVLESTSRTNDLTSNKQRLHFNVSIAKNRLVSPKVKILRGELKIYKRLQQNANLHQKQRTENRLLVKIYQLLKPASEGKELKLHFLGSKVTASNYETAEMFDIRKTVQYWITYPQENYGLELELLPWFSSHKHDPEDKVTIEAELEIEMHKVLKEVRTRRESHTEDCQRNQIQCCRRSLHVSFAEIGWSDWIRAPLSYNAFYCDGTCPQKYKLATMHTLIKSKMNHLSNGAIPAPCCVPAAYEPLTLLHFNSNSKLTLTAFDDMVVSRCHCS</sequence>
<accession>A0A401P1Q5</accession>
<dbReference type="FunFam" id="2.10.90.10:FF:000012">
    <property type="entry name" value="Growth/differentiation factor 9 (Predicted)"/>
    <property type="match status" value="1"/>
</dbReference>
<dbReference type="STRING" id="75743.A0A401P1Q5"/>
<dbReference type="Gene3D" id="2.10.90.10">
    <property type="entry name" value="Cystine-knot cytokines"/>
    <property type="match status" value="1"/>
</dbReference>
<dbReference type="Pfam" id="PF00019">
    <property type="entry name" value="TGF_beta"/>
    <property type="match status" value="1"/>
</dbReference>
<organism evidence="10 11">
    <name type="scientific">Scyliorhinus torazame</name>
    <name type="common">Cloudy catshark</name>
    <name type="synonym">Catulus torazame</name>
    <dbReference type="NCBI Taxonomy" id="75743"/>
    <lineage>
        <taxon>Eukaryota</taxon>
        <taxon>Metazoa</taxon>
        <taxon>Chordata</taxon>
        <taxon>Craniata</taxon>
        <taxon>Vertebrata</taxon>
        <taxon>Chondrichthyes</taxon>
        <taxon>Elasmobranchii</taxon>
        <taxon>Galeomorphii</taxon>
        <taxon>Galeoidea</taxon>
        <taxon>Carcharhiniformes</taxon>
        <taxon>Scyliorhinidae</taxon>
        <taxon>Scyliorhinus</taxon>
    </lineage>
</organism>
<dbReference type="OrthoDB" id="10030979at2759"/>
<name>A0A401P1Q5_SCYTO</name>
<dbReference type="GO" id="GO:0008083">
    <property type="term" value="F:growth factor activity"/>
    <property type="evidence" value="ECO:0007669"/>
    <property type="project" value="UniProtKB-KW"/>
</dbReference>
<dbReference type="GO" id="GO:0005125">
    <property type="term" value="F:cytokine activity"/>
    <property type="evidence" value="ECO:0007669"/>
    <property type="project" value="TreeGrafter"/>
</dbReference>
<dbReference type="Pfam" id="PF00688">
    <property type="entry name" value="TGFb_propeptide"/>
    <property type="match status" value="1"/>
</dbReference>
<dbReference type="PROSITE" id="PS00250">
    <property type="entry name" value="TGF_BETA_1"/>
    <property type="match status" value="1"/>
</dbReference>
<dbReference type="InterPro" id="IPR001111">
    <property type="entry name" value="TGF-b_propeptide"/>
</dbReference>
<comment type="similarity">
    <text evidence="2 8">Belongs to the TGF-beta family.</text>
</comment>
<dbReference type="InterPro" id="IPR015615">
    <property type="entry name" value="TGF-beta-rel"/>
</dbReference>
<dbReference type="InterPro" id="IPR029034">
    <property type="entry name" value="Cystine-knot_cytokine"/>
</dbReference>
<keyword evidence="6" id="KW-1015">Disulfide bond</keyword>
<dbReference type="InterPro" id="IPR001839">
    <property type="entry name" value="TGF-b_C"/>
</dbReference>
<dbReference type="AlphaFoldDB" id="A0A401P1Q5"/>
<protein>
    <recommendedName>
        <fullName evidence="9">TGF-beta family profile domain-containing protein</fullName>
    </recommendedName>
</protein>
<dbReference type="EMBL" id="BFAA01005731">
    <property type="protein sequence ID" value="GCB67030.1"/>
    <property type="molecule type" value="Genomic_DNA"/>
</dbReference>
<reference evidence="10 11" key="1">
    <citation type="journal article" date="2018" name="Nat. Ecol. Evol.">
        <title>Shark genomes provide insights into elasmobranch evolution and the origin of vertebrates.</title>
        <authorList>
            <person name="Hara Y"/>
            <person name="Yamaguchi K"/>
            <person name="Onimaru K"/>
            <person name="Kadota M"/>
            <person name="Koyanagi M"/>
            <person name="Keeley SD"/>
            <person name="Tatsumi K"/>
            <person name="Tanaka K"/>
            <person name="Motone F"/>
            <person name="Kageyama Y"/>
            <person name="Nozu R"/>
            <person name="Adachi N"/>
            <person name="Nishimura O"/>
            <person name="Nakagawa R"/>
            <person name="Tanegashima C"/>
            <person name="Kiyatake I"/>
            <person name="Matsumoto R"/>
            <person name="Murakumo K"/>
            <person name="Nishida K"/>
            <person name="Terakita A"/>
            <person name="Kuratani S"/>
            <person name="Sato K"/>
            <person name="Hyodo S Kuraku.S."/>
        </authorList>
    </citation>
    <scope>NUCLEOTIDE SEQUENCE [LARGE SCALE GENOMIC DNA]</scope>
</reference>
<dbReference type="PANTHER" id="PTHR11848:SF78">
    <property type="entry name" value="GROWTH_DIFFERENTIATION FACTOR 15"/>
    <property type="match status" value="1"/>
</dbReference>
<keyword evidence="5 8" id="KW-0339">Growth factor</keyword>
<dbReference type="Gene3D" id="2.60.120.970">
    <property type="match status" value="1"/>
</dbReference>
<feature type="domain" description="TGF-beta family profile" evidence="9">
    <location>
        <begin position="224"/>
        <end position="339"/>
    </location>
</feature>
<dbReference type="OMA" id="HRAIDCS"/>
<evidence type="ECO:0000313" key="10">
    <source>
        <dbReference type="EMBL" id="GCB67030.1"/>
    </source>
</evidence>
<dbReference type="PROSITE" id="PS51362">
    <property type="entry name" value="TGF_BETA_2"/>
    <property type="match status" value="1"/>
</dbReference>
<keyword evidence="11" id="KW-1185">Reference proteome</keyword>
<keyword evidence="4" id="KW-0732">Signal</keyword>
<dbReference type="CDD" id="cd19376">
    <property type="entry name" value="TGF_beta_GDF15"/>
    <property type="match status" value="1"/>
</dbReference>
<evidence type="ECO:0000256" key="4">
    <source>
        <dbReference type="ARBA" id="ARBA00022729"/>
    </source>
</evidence>
<dbReference type="Proteomes" id="UP000288216">
    <property type="component" value="Unassembled WGS sequence"/>
</dbReference>
<comment type="subcellular location">
    <subcellularLocation>
        <location evidence="1">Secreted</location>
    </subcellularLocation>
</comment>
<dbReference type="PRINTS" id="PR00669">
    <property type="entry name" value="INHIBINA"/>
</dbReference>
<evidence type="ECO:0000256" key="5">
    <source>
        <dbReference type="ARBA" id="ARBA00023030"/>
    </source>
</evidence>
<evidence type="ECO:0000256" key="7">
    <source>
        <dbReference type="ARBA" id="ARBA00023180"/>
    </source>
</evidence>
<keyword evidence="3" id="KW-0964">Secreted</keyword>
<evidence type="ECO:0000313" key="11">
    <source>
        <dbReference type="Proteomes" id="UP000288216"/>
    </source>
</evidence>
<evidence type="ECO:0000256" key="6">
    <source>
        <dbReference type="ARBA" id="ARBA00023157"/>
    </source>
</evidence>
<evidence type="ECO:0000256" key="8">
    <source>
        <dbReference type="RuleBase" id="RU000354"/>
    </source>
</evidence>
<keyword evidence="7" id="KW-0325">Glycoprotein</keyword>
<dbReference type="SUPFAM" id="SSF57501">
    <property type="entry name" value="Cystine-knot cytokines"/>
    <property type="match status" value="1"/>
</dbReference>
<evidence type="ECO:0000259" key="9">
    <source>
        <dbReference type="PROSITE" id="PS51362"/>
    </source>
</evidence>
<evidence type="ECO:0000256" key="3">
    <source>
        <dbReference type="ARBA" id="ARBA00022525"/>
    </source>
</evidence>
<comment type="caution">
    <text evidence="10">The sequence shown here is derived from an EMBL/GenBank/DDBJ whole genome shotgun (WGS) entry which is preliminary data.</text>
</comment>
<dbReference type="GO" id="GO:0005615">
    <property type="term" value="C:extracellular space"/>
    <property type="evidence" value="ECO:0007669"/>
    <property type="project" value="TreeGrafter"/>
</dbReference>
<dbReference type="InterPro" id="IPR017948">
    <property type="entry name" value="TGFb_CS"/>
</dbReference>
<gene>
    <name evidence="10" type="ORF">scyTo_0012089</name>
</gene>
<dbReference type="SMART" id="SM00204">
    <property type="entry name" value="TGFB"/>
    <property type="match status" value="1"/>
</dbReference>
<evidence type="ECO:0000256" key="1">
    <source>
        <dbReference type="ARBA" id="ARBA00004613"/>
    </source>
</evidence>